<evidence type="ECO:0000259" key="2">
    <source>
        <dbReference type="PROSITE" id="PS51126"/>
    </source>
</evidence>
<sequence>MGTLGVAGSKESLFSCTLTASEEAMAVLEEVVLYAFQQCVYYISKSLYICLPALLECPPFQMECRESWSSAPELPEELRRVVSVYQAALDLLRQLQVHPEVASQMLAYLFFFSGTLLLNQLLDRGPSLSCFHWPRGVQACARLQQLLEWMRSAGFGVAGEHFFRKLSCTLNLLATPRAQLIQLRSHRAVRACTGVSETAPLQTLWPLVGVRTTVPLSWPPPATHGGCPSLGWGLPPEACDHELLLVTQMSWAALRAAFPALSPAQLHRLLTHYQLASAMGPMSAWEPGTQDSPNTFRSGKPHPRAGRGWGLGGRLPPSWTEPGGSLSSHLI</sequence>
<comment type="caution">
    <text evidence="3">The sequence shown here is derived from an EMBL/GenBank/DDBJ whole genome shotgun (WGS) entry which is preliminary data.</text>
</comment>
<protein>
    <recommendedName>
        <fullName evidence="2">Dilute domain-containing protein</fullName>
    </recommendedName>
</protein>
<evidence type="ECO:0000313" key="3">
    <source>
        <dbReference type="EMBL" id="KAK2117071.1"/>
    </source>
</evidence>
<gene>
    <name evidence="3" type="ORF">P7K49_003957</name>
</gene>
<dbReference type="SMART" id="SM01132">
    <property type="entry name" value="DIL"/>
    <property type="match status" value="1"/>
</dbReference>
<keyword evidence="4" id="KW-1185">Reference proteome</keyword>
<dbReference type="PANTHER" id="PTHR16027:SF3">
    <property type="entry name" value="RAS-ASSOCIATING AND DILUTE DOMAIN-CONTAINING PROTEIN"/>
    <property type="match status" value="1"/>
</dbReference>
<feature type="region of interest" description="Disordered" evidence="1">
    <location>
        <begin position="284"/>
        <end position="331"/>
    </location>
</feature>
<feature type="domain" description="Dilute" evidence="2">
    <location>
        <begin position="22"/>
        <end position="298"/>
    </location>
</feature>
<dbReference type="EMBL" id="JASSZA010000002">
    <property type="protein sequence ID" value="KAK2117071.1"/>
    <property type="molecule type" value="Genomic_DNA"/>
</dbReference>
<accession>A0ABQ9W613</accession>
<dbReference type="Proteomes" id="UP001266305">
    <property type="component" value="Unassembled WGS sequence"/>
</dbReference>
<evidence type="ECO:0000313" key="4">
    <source>
        <dbReference type="Proteomes" id="UP001266305"/>
    </source>
</evidence>
<name>A0ABQ9W613_SAGOE</name>
<dbReference type="PANTHER" id="PTHR16027">
    <property type="entry name" value="DILUTE DOMAIN-CONTAINING PROTEIN YPR089W"/>
    <property type="match status" value="1"/>
</dbReference>
<dbReference type="PROSITE" id="PS51126">
    <property type="entry name" value="DILUTE"/>
    <property type="match status" value="1"/>
</dbReference>
<proteinExistence type="predicted"/>
<dbReference type="InterPro" id="IPR002710">
    <property type="entry name" value="Dilute_dom"/>
</dbReference>
<evidence type="ECO:0000256" key="1">
    <source>
        <dbReference type="SAM" id="MobiDB-lite"/>
    </source>
</evidence>
<reference evidence="3 4" key="1">
    <citation type="submission" date="2023-05" db="EMBL/GenBank/DDBJ databases">
        <title>B98-5 Cell Line De Novo Hybrid Assembly: An Optical Mapping Approach.</title>
        <authorList>
            <person name="Kananen K."/>
            <person name="Auerbach J.A."/>
            <person name="Kautto E."/>
            <person name="Blachly J.S."/>
        </authorList>
    </citation>
    <scope>NUCLEOTIDE SEQUENCE [LARGE SCALE GENOMIC DNA]</scope>
    <source>
        <strain evidence="3">B95-8</strain>
        <tissue evidence="3">Cell line</tissue>
    </source>
</reference>
<dbReference type="Pfam" id="PF01843">
    <property type="entry name" value="DIL"/>
    <property type="match status" value="1"/>
</dbReference>
<dbReference type="InterPro" id="IPR052072">
    <property type="entry name" value="Vascular_dev_regulator"/>
</dbReference>
<organism evidence="3 4">
    <name type="scientific">Saguinus oedipus</name>
    <name type="common">Cotton-top tamarin</name>
    <name type="synonym">Oedipomidas oedipus</name>
    <dbReference type="NCBI Taxonomy" id="9490"/>
    <lineage>
        <taxon>Eukaryota</taxon>
        <taxon>Metazoa</taxon>
        <taxon>Chordata</taxon>
        <taxon>Craniata</taxon>
        <taxon>Vertebrata</taxon>
        <taxon>Euteleostomi</taxon>
        <taxon>Mammalia</taxon>
        <taxon>Eutheria</taxon>
        <taxon>Euarchontoglires</taxon>
        <taxon>Primates</taxon>
        <taxon>Haplorrhini</taxon>
        <taxon>Platyrrhini</taxon>
        <taxon>Cebidae</taxon>
        <taxon>Callitrichinae</taxon>
        <taxon>Saguinus</taxon>
    </lineage>
</organism>